<keyword evidence="2" id="KW-1185">Reference proteome</keyword>
<sequence length="59" mass="6865">MNLRQFLRMSKWARNPPSEKRVKLVLGVVALCLLLVGYEYVFGTPDWLSGWSGRPKFRP</sequence>
<evidence type="ECO:0000313" key="1">
    <source>
        <dbReference type="EMBL" id="MDA5094899.1"/>
    </source>
</evidence>
<accession>A0ABT4W304</accession>
<protein>
    <submittedName>
        <fullName evidence="1">Uncharacterized protein</fullName>
    </submittedName>
</protein>
<gene>
    <name evidence="1" type="ORF">O2N63_12465</name>
</gene>
<organism evidence="1 2">
    <name type="scientific">Aliiroseovarius salicola</name>
    <dbReference type="NCBI Taxonomy" id="3009082"/>
    <lineage>
        <taxon>Bacteria</taxon>
        <taxon>Pseudomonadati</taxon>
        <taxon>Pseudomonadota</taxon>
        <taxon>Alphaproteobacteria</taxon>
        <taxon>Rhodobacterales</taxon>
        <taxon>Paracoccaceae</taxon>
        <taxon>Aliiroseovarius</taxon>
    </lineage>
</organism>
<dbReference type="Proteomes" id="UP001528040">
    <property type="component" value="Unassembled WGS sequence"/>
</dbReference>
<evidence type="ECO:0000313" key="2">
    <source>
        <dbReference type="Proteomes" id="UP001528040"/>
    </source>
</evidence>
<reference evidence="1 2" key="1">
    <citation type="submission" date="2023-01" db="EMBL/GenBank/DDBJ databases">
        <authorList>
            <person name="Yoon J.-W."/>
        </authorList>
    </citation>
    <scope>NUCLEOTIDE SEQUENCE [LARGE SCALE GENOMIC DNA]</scope>
    <source>
        <strain evidence="1 2">KMU-50</strain>
    </source>
</reference>
<dbReference type="EMBL" id="JAQIIO010000006">
    <property type="protein sequence ID" value="MDA5094899.1"/>
    <property type="molecule type" value="Genomic_DNA"/>
</dbReference>
<comment type="caution">
    <text evidence="1">The sequence shown here is derived from an EMBL/GenBank/DDBJ whole genome shotgun (WGS) entry which is preliminary data.</text>
</comment>
<proteinExistence type="predicted"/>
<name>A0ABT4W304_9RHOB</name>
<dbReference type="RefSeq" id="WP_271054606.1">
    <property type="nucleotide sequence ID" value="NZ_JAQIIO010000006.1"/>
</dbReference>